<feature type="transmembrane region" description="Helical" evidence="6">
    <location>
        <begin position="6"/>
        <end position="23"/>
    </location>
</feature>
<organism evidence="7 8">
    <name type="scientific">Alteribacter keqinensis</name>
    <dbReference type="NCBI Taxonomy" id="2483800"/>
    <lineage>
        <taxon>Bacteria</taxon>
        <taxon>Bacillati</taxon>
        <taxon>Bacillota</taxon>
        <taxon>Bacilli</taxon>
        <taxon>Bacillales</taxon>
        <taxon>Bacillaceae</taxon>
        <taxon>Alteribacter</taxon>
    </lineage>
</organism>
<evidence type="ECO:0000256" key="2">
    <source>
        <dbReference type="ARBA" id="ARBA00010221"/>
    </source>
</evidence>
<evidence type="ECO:0000313" key="8">
    <source>
        <dbReference type="Proteomes" id="UP000278746"/>
    </source>
</evidence>
<dbReference type="Pfam" id="PF09680">
    <property type="entry name" value="YjcZ_2"/>
    <property type="match status" value="1"/>
</dbReference>
<dbReference type="RefSeq" id="WP_122901899.1">
    <property type="nucleotide sequence ID" value="NZ_RHIB01000004.1"/>
</dbReference>
<dbReference type="EMBL" id="RHIB01000004">
    <property type="protein sequence ID" value="RNA66369.1"/>
    <property type="molecule type" value="Genomic_DNA"/>
</dbReference>
<protein>
    <submittedName>
        <fullName evidence="7">YjcZ family sporulation protein</fullName>
    </submittedName>
</protein>
<keyword evidence="4 6" id="KW-1133">Transmembrane helix</keyword>
<name>A0A3M7TLD2_9BACI</name>
<comment type="subcellular location">
    <subcellularLocation>
        <location evidence="1">Membrane</location>
        <topology evidence="1">Single-pass membrane protein</topology>
    </subcellularLocation>
</comment>
<accession>A0A3M7TLD2</accession>
<dbReference type="NCBIfam" id="TIGR01732">
    <property type="entry name" value="tiny_TM_bacill"/>
    <property type="match status" value="1"/>
</dbReference>
<evidence type="ECO:0000256" key="6">
    <source>
        <dbReference type="SAM" id="Phobius"/>
    </source>
</evidence>
<sequence>MYNNTFAFVVVIFILLVIVGCTCNF</sequence>
<comment type="similarity">
    <text evidence="2">Belongs to the SscA family.</text>
</comment>
<evidence type="ECO:0000256" key="3">
    <source>
        <dbReference type="ARBA" id="ARBA00022692"/>
    </source>
</evidence>
<keyword evidence="5 6" id="KW-0472">Membrane</keyword>
<evidence type="ECO:0000256" key="4">
    <source>
        <dbReference type="ARBA" id="ARBA00022989"/>
    </source>
</evidence>
<dbReference type="AlphaFoldDB" id="A0A3M7TLD2"/>
<dbReference type="InterPro" id="IPR010070">
    <property type="entry name" value="YjcZ-like"/>
</dbReference>
<keyword evidence="3 6" id="KW-0812">Transmembrane</keyword>
<comment type="caution">
    <text evidence="7">The sequence shown here is derived from an EMBL/GenBank/DDBJ whole genome shotgun (WGS) entry which is preliminary data.</text>
</comment>
<evidence type="ECO:0000256" key="5">
    <source>
        <dbReference type="ARBA" id="ARBA00023136"/>
    </source>
</evidence>
<proteinExistence type="inferred from homology"/>
<dbReference type="Proteomes" id="UP000278746">
    <property type="component" value="Unassembled WGS sequence"/>
</dbReference>
<evidence type="ECO:0000313" key="7">
    <source>
        <dbReference type="EMBL" id="RNA66369.1"/>
    </source>
</evidence>
<dbReference type="GO" id="GO:0016020">
    <property type="term" value="C:membrane"/>
    <property type="evidence" value="ECO:0007669"/>
    <property type="project" value="UniProtKB-SubCell"/>
</dbReference>
<gene>
    <name evidence="7" type="ORF">EBO34_19510</name>
</gene>
<reference evidence="7 8" key="1">
    <citation type="submission" date="2018-10" db="EMBL/GenBank/DDBJ databases">
        <title>Bacillus Keqinensis sp. nov., a moderately halophilic bacterium isolated from a saline-alkaline lake.</title>
        <authorList>
            <person name="Wang H."/>
        </authorList>
    </citation>
    <scope>NUCLEOTIDE SEQUENCE [LARGE SCALE GENOMIC DNA]</scope>
    <source>
        <strain evidence="7 8">KQ-3</strain>
    </source>
</reference>
<keyword evidence="8" id="KW-1185">Reference proteome</keyword>
<evidence type="ECO:0000256" key="1">
    <source>
        <dbReference type="ARBA" id="ARBA00004167"/>
    </source>
</evidence>